<keyword evidence="2" id="KW-1185">Reference proteome</keyword>
<dbReference type="Pfam" id="PF11969">
    <property type="entry name" value="DcpS_C"/>
    <property type="match status" value="1"/>
</dbReference>
<dbReference type="GeneID" id="36606054"/>
<reference evidence="2" key="1">
    <citation type="submission" date="2016-07" db="EMBL/GenBank/DDBJ databases">
        <title>Multiple horizontal gene transfer events from other fungi enriched the ability of initially mycotrophic Trichoderma (Ascomycota) to feed on dead plant biomass.</title>
        <authorList>
            <consortium name="DOE Joint Genome Institute"/>
            <person name="Atanasova L."/>
            <person name="Chenthamara K."/>
            <person name="Zhang J."/>
            <person name="Grujic M."/>
            <person name="Henrissat B."/>
            <person name="Kuo A."/>
            <person name="Aerts A."/>
            <person name="Salamov A."/>
            <person name="Lipzen A."/>
            <person name="Labutti K."/>
            <person name="Barry K."/>
            <person name="Miao Y."/>
            <person name="Rahimi M.J."/>
            <person name="Shen Q."/>
            <person name="Grigoriev I.V."/>
            <person name="Kubicek C.P."/>
            <person name="Druzhinina I.S."/>
        </authorList>
    </citation>
    <scope>NUCLEOTIDE SEQUENCE [LARGE SCALE GENOMIC DNA]</scope>
    <source>
        <strain evidence="2">TUCIM 6016</strain>
    </source>
</reference>
<name>A0A2T4B325_9HYPO</name>
<dbReference type="Proteomes" id="UP000241546">
    <property type="component" value="Unassembled WGS sequence"/>
</dbReference>
<dbReference type="SUPFAM" id="SSF54197">
    <property type="entry name" value="HIT-like"/>
    <property type="match status" value="1"/>
</dbReference>
<dbReference type="OrthoDB" id="5133390at2759"/>
<protein>
    <submittedName>
        <fullName evidence="1">Uncharacterized protein</fullName>
    </submittedName>
</protein>
<dbReference type="EMBL" id="KZ680218">
    <property type="protein sequence ID" value="PTB63732.1"/>
    <property type="molecule type" value="Genomic_DNA"/>
</dbReference>
<evidence type="ECO:0000313" key="2">
    <source>
        <dbReference type="Proteomes" id="UP000241546"/>
    </source>
</evidence>
<gene>
    <name evidence="1" type="ORF">BBK36DRAFT_22243</name>
</gene>
<accession>A0A2T4B325</accession>
<organism evidence="1 2">
    <name type="scientific">Trichoderma citrinoviride</name>
    <dbReference type="NCBI Taxonomy" id="58853"/>
    <lineage>
        <taxon>Eukaryota</taxon>
        <taxon>Fungi</taxon>
        <taxon>Dikarya</taxon>
        <taxon>Ascomycota</taxon>
        <taxon>Pezizomycotina</taxon>
        <taxon>Sordariomycetes</taxon>
        <taxon>Hypocreomycetidae</taxon>
        <taxon>Hypocreales</taxon>
        <taxon>Hypocreaceae</taxon>
        <taxon>Trichoderma</taxon>
    </lineage>
</organism>
<sequence>MGGFVPFIKALPPCIGIHDPVKEEDNCEVCHTSRFQEVDFDGEDITKEEGVVRVSFQYSYHHSAQPLTILKVNAKVKIVKSIRPAGKHHWLILPREHIRDLEQLQAKDLNLREHEPLIHRSGALIVNREFLFSARNAFSEGRAPEKTLQRH</sequence>
<dbReference type="RefSeq" id="XP_024747052.1">
    <property type="nucleotide sequence ID" value="XM_024897936.1"/>
</dbReference>
<dbReference type="AlphaFoldDB" id="A0A2T4B325"/>
<dbReference type="Gene3D" id="3.30.428.10">
    <property type="entry name" value="HIT-like"/>
    <property type="match status" value="1"/>
</dbReference>
<proteinExistence type="predicted"/>
<evidence type="ECO:0000313" key="1">
    <source>
        <dbReference type="EMBL" id="PTB63732.1"/>
    </source>
</evidence>
<dbReference type="InterPro" id="IPR036265">
    <property type="entry name" value="HIT-like_sf"/>
</dbReference>